<accession>A4C5S6</accession>
<gene>
    <name evidence="1" type="ORF">PTD2_10959</name>
</gene>
<dbReference type="AlphaFoldDB" id="A4C5S6"/>
<keyword evidence="2" id="KW-1185">Reference proteome</keyword>
<dbReference type="Proteomes" id="UP000006201">
    <property type="component" value="Unassembled WGS sequence"/>
</dbReference>
<name>A4C5S6_9GAMM</name>
<dbReference type="HOGENOM" id="CLU_167438_0_0_6"/>
<dbReference type="eggNOG" id="ENOG5033I30">
    <property type="taxonomic scope" value="Bacteria"/>
</dbReference>
<reference evidence="1 2" key="1">
    <citation type="submission" date="2006-02" db="EMBL/GenBank/DDBJ databases">
        <authorList>
            <person name="Moran M.A."/>
            <person name="Kjelleberg S."/>
            <person name="Egan S."/>
            <person name="Saunders N."/>
            <person name="Thomas T."/>
            <person name="Ferriera S."/>
            <person name="Johnson J."/>
            <person name="Kravitz S."/>
            <person name="Halpern A."/>
            <person name="Remington K."/>
            <person name="Beeson K."/>
            <person name="Tran B."/>
            <person name="Rogers Y.-H."/>
            <person name="Friedman R."/>
            <person name="Venter J.C."/>
        </authorList>
    </citation>
    <scope>NUCLEOTIDE SEQUENCE [LARGE SCALE GENOMIC DNA]</scope>
    <source>
        <strain evidence="1 2">D2</strain>
    </source>
</reference>
<dbReference type="OrthoDB" id="7269818at2"/>
<comment type="caution">
    <text evidence="1">The sequence shown here is derived from an EMBL/GenBank/DDBJ whole genome shotgun (WGS) entry which is preliminary data.</text>
</comment>
<sequence>MTNENKVIYSMTWFQPEEWQKLKETVDDPTSLDDSYENWKKGAEQAIRDFREKGQTVQKISVKIDKLLAWCNTQGLKPDAKARAQYAAYLAQQKASK</sequence>
<dbReference type="EMBL" id="AAOH01000002">
    <property type="protein sequence ID" value="EAR29330.1"/>
    <property type="molecule type" value="Genomic_DNA"/>
</dbReference>
<dbReference type="RefSeq" id="WP_009837205.1">
    <property type="nucleotide sequence ID" value="NZ_AAOH01000002.1"/>
</dbReference>
<evidence type="ECO:0000313" key="2">
    <source>
        <dbReference type="Proteomes" id="UP000006201"/>
    </source>
</evidence>
<organism evidence="1 2">
    <name type="scientific">Pseudoalteromonas tunicata D2</name>
    <dbReference type="NCBI Taxonomy" id="87626"/>
    <lineage>
        <taxon>Bacteria</taxon>
        <taxon>Pseudomonadati</taxon>
        <taxon>Pseudomonadota</taxon>
        <taxon>Gammaproteobacteria</taxon>
        <taxon>Alteromonadales</taxon>
        <taxon>Pseudoalteromonadaceae</taxon>
        <taxon>Pseudoalteromonas</taxon>
    </lineage>
</organism>
<dbReference type="STRING" id="87626.PTD2_10959"/>
<protein>
    <submittedName>
        <fullName evidence="1">Uncharacterized protein</fullName>
    </submittedName>
</protein>
<proteinExistence type="predicted"/>
<evidence type="ECO:0000313" key="1">
    <source>
        <dbReference type="EMBL" id="EAR29330.1"/>
    </source>
</evidence>